<name>A0ACC0MBJ8_RHOML</name>
<keyword evidence="2" id="KW-1185">Reference proteome</keyword>
<protein>
    <submittedName>
        <fullName evidence="1">Uncharacterized protein</fullName>
    </submittedName>
</protein>
<reference evidence="1" key="1">
    <citation type="submission" date="2022-02" db="EMBL/GenBank/DDBJ databases">
        <title>Plant Genome Project.</title>
        <authorList>
            <person name="Zhang R.-G."/>
        </authorList>
    </citation>
    <scope>NUCLEOTIDE SEQUENCE</scope>
    <source>
        <strain evidence="1">AT1</strain>
    </source>
</reference>
<evidence type="ECO:0000313" key="1">
    <source>
        <dbReference type="EMBL" id="KAI8537947.1"/>
    </source>
</evidence>
<dbReference type="EMBL" id="CM046396">
    <property type="protein sequence ID" value="KAI8537947.1"/>
    <property type="molecule type" value="Genomic_DNA"/>
</dbReference>
<proteinExistence type="predicted"/>
<evidence type="ECO:0000313" key="2">
    <source>
        <dbReference type="Proteomes" id="UP001062846"/>
    </source>
</evidence>
<organism evidence="1 2">
    <name type="scientific">Rhododendron molle</name>
    <name type="common">Chinese azalea</name>
    <name type="synonym">Azalea mollis</name>
    <dbReference type="NCBI Taxonomy" id="49168"/>
    <lineage>
        <taxon>Eukaryota</taxon>
        <taxon>Viridiplantae</taxon>
        <taxon>Streptophyta</taxon>
        <taxon>Embryophyta</taxon>
        <taxon>Tracheophyta</taxon>
        <taxon>Spermatophyta</taxon>
        <taxon>Magnoliopsida</taxon>
        <taxon>eudicotyledons</taxon>
        <taxon>Gunneridae</taxon>
        <taxon>Pentapetalae</taxon>
        <taxon>asterids</taxon>
        <taxon>Ericales</taxon>
        <taxon>Ericaceae</taxon>
        <taxon>Ericoideae</taxon>
        <taxon>Rhodoreae</taxon>
        <taxon>Rhododendron</taxon>
    </lineage>
</organism>
<gene>
    <name evidence="1" type="ORF">RHMOL_Rhmol09G0063200</name>
</gene>
<accession>A0ACC0MBJ8</accession>
<dbReference type="Proteomes" id="UP001062846">
    <property type="component" value="Chromosome 9"/>
</dbReference>
<comment type="caution">
    <text evidence="1">The sequence shown here is derived from an EMBL/GenBank/DDBJ whole genome shotgun (WGS) entry which is preliminary data.</text>
</comment>
<sequence>MFSTMAKKFRLSKSFFAGSSSGPRRLSKVAKGKGIAKSLDVDMERDLILDDMTPEDFESDWVLPPRLAKARVAAEAKFRELFDSAYEPWEEVRGNWDHSDSEGMDVEDREFPTPSCGCFSASTNFILGNLHGLMLLCRHVRRLRPVVWELCPTTLVPWFLLVVLLQSLRLTVAFLLVARGHLVGLYGLKDLSCRRLVLMSWGGVWGCDTPLVGVPDLRSPSYMEVVEEIPSSPSSCVTDSSASDHHKLSVEDSPSDGVEDGFQDSALGPRNLRAKRIVALWRYRMEDCDSAFLRHSSAQKRMKVYDVFDVAGVGVVMFSVRIYCLSCILGVEVTIRSWQVLCTRLTMANPEHPRLIIHDFLSLDLCKELEFIHKSCGTVGYRLNVFSTTLSHLIATNCGHLIMPFVPIRERLKEKAEEFFGCEFELFVEFTGLISWSTGASIGWHSDDNRPYLKQRDFAVIMGLLNIFCTLIFICYLNSHGEDFEGGLFHFQDWQPTAIVPMAGDVVMYTADSRNIHSVDEITGGERLTLTLWFSRDGSHDEDAKLISFLSEKQLSHSIHETGSFLPQPASSRMYWFPPDTAFTYESGFDICFARIHAHGYDLYSVQDTSCFSASDSSNDLSEVLMAPLRLAREHELFDEEFVNVLHVLQAVQFYCWKASELQTSGHEKRINVVPLSPSEREEVNRLKHVFLKDERVPDKLFSSATGNEHSQQPFNWAHVSAAVTAWEAYSNKLVKEMLLSLPYWKTHQSIFSVPSDLGK</sequence>